<feature type="signal peptide" evidence="1">
    <location>
        <begin position="1"/>
        <end position="18"/>
    </location>
</feature>
<reference evidence="4" key="2">
    <citation type="submission" date="2015-01" db="EMBL/GenBank/DDBJ databases">
        <title>Evolutionary Origins and Diversification of the Mycorrhizal Mutualists.</title>
        <authorList>
            <consortium name="DOE Joint Genome Institute"/>
            <consortium name="Mycorrhizal Genomics Consortium"/>
            <person name="Kohler A."/>
            <person name="Kuo A."/>
            <person name="Nagy L.G."/>
            <person name="Floudas D."/>
            <person name="Copeland A."/>
            <person name="Barry K.W."/>
            <person name="Cichocki N."/>
            <person name="Veneault-Fourrey C."/>
            <person name="LaButti K."/>
            <person name="Lindquist E.A."/>
            <person name="Lipzen A."/>
            <person name="Lundell T."/>
            <person name="Morin E."/>
            <person name="Murat C."/>
            <person name="Riley R."/>
            <person name="Ohm R."/>
            <person name="Sun H."/>
            <person name="Tunlid A."/>
            <person name="Henrissat B."/>
            <person name="Grigoriev I.V."/>
            <person name="Hibbett D.S."/>
            <person name="Martin F."/>
        </authorList>
    </citation>
    <scope>NUCLEOTIDE SEQUENCE [LARGE SCALE GENOMIC DNA]</scope>
    <source>
        <strain evidence="4">Zn</strain>
    </source>
</reference>
<dbReference type="Pfam" id="PF07510">
    <property type="entry name" value="GmrSD_C"/>
    <property type="match status" value="1"/>
</dbReference>
<keyword evidence="4" id="KW-1185">Reference proteome</keyword>
<evidence type="ECO:0000313" key="4">
    <source>
        <dbReference type="Proteomes" id="UP000054321"/>
    </source>
</evidence>
<keyword evidence="1" id="KW-0732">Signal</keyword>
<name>A0A0C3GWN8_OIDMZ</name>
<dbReference type="InParanoid" id="A0A0C3GWN8"/>
<gene>
    <name evidence="3" type="ORF">OIDMADRAFT_184316</name>
</gene>
<reference evidence="3 4" key="1">
    <citation type="submission" date="2014-04" db="EMBL/GenBank/DDBJ databases">
        <authorList>
            <consortium name="DOE Joint Genome Institute"/>
            <person name="Kuo A."/>
            <person name="Martino E."/>
            <person name="Perotto S."/>
            <person name="Kohler A."/>
            <person name="Nagy L.G."/>
            <person name="Floudas D."/>
            <person name="Copeland A."/>
            <person name="Barry K.W."/>
            <person name="Cichocki N."/>
            <person name="Veneault-Fourrey C."/>
            <person name="LaButti K."/>
            <person name="Lindquist E.A."/>
            <person name="Lipzen A."/>
            <person name="Lundell T."/>
            <person name="Morin E."/>
            <person name="Murat C."/>
            <person name="Sun H."/>
            <person name="Tunlid A."/>
            <person name="Henrissat B."/>
            <person name="Grigoriev I.V."/>
            <person name="Hibbett D.S."/>
            <person name="Martin F."/>
            <person name="Nordberg H.P."/>
            <person name="Cantor M.N."/>
            <person name="Hua S.X."/>
        </authorList>
    </citation>
    <scope>NUCLEOTIDE SEQUENCE [LARGE SCALE GENOMIC DNA]</scope>
    <source>
        <strain evidence="3 4">Zn</strain>
    </source>
</reference>
<accession>A0A0C3GWN8</accession>
<dbReference type="PANTHER" id="PTHR24094:SF15">
    <property type="entry name" value="AMP-DEPENDENT SYNTHETASE_LIGASE DOMAIN-CONTAINING PROTEIN-RELATED"/>
    <property type="match status" value="1"/>
</dbReference>
<feature type="chain" id="PRO_5002165090" description="GmrSD restriction endonucleases C-terminal domain-containing protein" evidence="1">
    <location>
        <begin position="19"/>
        <end position="216"/>
    </location>
</feature>
<organism evidence="3 4">
    <name type="scientific">Oidiodendron maius (strain Zn)</name>
    <dbReference type="NCBI Taxonomy" id="913774"/>
    <lineage>
        <taxon>Eukaryota</taxon>
        <taxon>Fungi</taxon>
        <taxon>Dikarya</taxon>
        <taxon>Ascomycota</taxon>
        <taxon>Pezizomycotina</taxon>
        <taxon>Leotiomycetes</taxon>
        <taxon>Leotiomycetes incertae sedis</taxon>
        <taxon>Myxotrichaceae</taxon>
        <taxon>Oidiodendron</taxon>
    </lineage>
</organism>
<dbReference type="AlphaFoldDB" id="A0A0C3GWN8"/>
<dbReference type="InterPro" id="IPR011089">
    <property type="entry name" value="GmrSD_C"/>
</dbReference>
<evidence type="ECO:0000256" key="1">
    <source>
        <dbReference type="SAM" id="SignalP"/>
    </source>
</evidence>
<dbReference type="PANTHER" id="PTHR24094">
    <property type="entry name" value="SECRETED PROTEIN"/>
    <property type="match status" value="1"/>
</dbReference>
<dbReference type="OrthoDB" id="3162605at2759"/>
<dbReference type="Proteomes" id="UP000054321">
    <property type="component" value="Unassembled WGS sequence"/>
</dbReference>
<feature type="domain" description="GmrSD restriction endonucleases C-terminal" evidence="2">
    <location>
        <begin position="117"/>
        <end position="210"/>
    </location>
</feature>
<protein>
    <recommendedName>
        <fullName evidence="2">GmrSD restriction endonucleases C-terminal domain-containing protein</fullName>
    </recommendedName>
</protein>
<sequence>MRSSDIIVIIALGLEALAAPASNKVSERAPMPLPTPPGIPSASTAKTLLAGLTVQPSGSSSGYSRAQFPTWITISGTCNTREFVIKRDGTSVVVNSACTATSGTWLSPYDGATWTAASDLDIDHMVPLENAWISGASSWTTAQRQSFANDVTRPQLWAITHKVNESKGDRSPDAWKPPLASFYCTYAESWIQVKSYWALSITSAEKSALSSMLESC</sequence>
<dbReference type="HOGENOM" id="CLU_043034_3_1_1"/>
<dbReference type="STRING" id="913774.A0A0C3GWN8"/>
<evidence type="ECO:0000313" key="3">
    <source>
        <dbReference type="EMBL" id="KIM94696.1"/>
    </source>
</evidence>
<proteinExistence type="predicted"/>
<dbReference type="EMBL" id="KN832889">
    <property type="protein sequence ID" value="KIM94696.1"/>
    <property type="molecule type" value="Genomic_DNA"/>
</dbReference>
<evidence type="ECO:0000259" key="2">
    <source>
        <dbReference type="Pfam" id="PF07510"/>
    </source>
</evidence>